<organism evidence="14 15">
    <name type="scientific">Arthrobacter ginsengisoli</name>
    <dbReference type="NCBI Taxonomy" id="1356565"/>
    <lineage>
        <taxon>Bacteria</taxon>
        <taxon>Bacillati</taxon>
        <taxon>Actinomycetota</taxon>
        <taxon>Actinomycetes</taxon>
        <taxon>Micrococcales</taxon>
        <taxon>Micrococcaceae</taxon>
        <taxon>Arthrobacter</taxon>
    </lineage>
</organism>
<keyword evidence="3 10" id="KW-0479">Metal-binding</keyword>
<dbReference type="GO" id="GO:0003935">
    <property type="term" value="F:GTP cyclohydrolase II activity"/>
    <property type="evidence" value="ECO:0007669"/>
    <property type="project" value="UniProtKB-EC"/>
</dbReference>
<dbReference type="InterPro" id="IPR036144">
    <property type="entry name" value="RibA-like_sf"/>
</dbReference>
<dbReference type="Gene3D" id="2.40.110.10">
    <property type="entry name" value="Butyryl-CoA Dehydrogenase, subunit A, domain 2"/>
    <property type="match status" value="1"/>
</dbReference>
<feature type="binding site" evidence="10">
    <location>
        <position position="180"/>
    </location>
    <ligand>
        <name>GTP</name>
        <dbReference type="ChEBI" id="CHEBI:37565"/>
    </ligand>
</feature>
<proteinExistence type="inferred from homology"/>
<reference evidence="14 15" key="1">
    <citation type="submission" date="2023-07" db="EMBL/GenBank/DDBJ databases">
        <title>Sorghum-associated microbial communities from plants grown in Nebraska, USA.</title>
        <authorList>
            <person name="Schachtman D."/>
        </authorList>
    </citation>
    <scope>NUCLEOTIDE SEQUENCE [LARGE SCALE GENOMIC DNA]</scope>
    <source>
        <strain evidence="14 15">BE167</strain>
    </source>
</reference>
<evidence type="ECO:0000259" key="12">
    <source>
        <dbReference type="Pfam" id="PF02771"/>
    </source>
</evidence>
<keyword evidence="7" id="KW-0560">Oxidoreductase</keyword>
<evidence type="ECO:0000256" key="4">
    <source>
        <dbReference type="ARBA" id="ARBA00022741"/>
    </source>
</evidence>
<evidence type="ECO:0000256" key="8">
    <source>
        <dbReference type="ARBA" id="ARBA00023134"/>
    </source>
</evidence>
<accession>A0ABU1UC53</accession>
<comment type="similarity">
    <text evidence="10">Belongs to the GTP cyclohydrolase II family.</text>
</comment>
<dbReference type="Gene3D" id="1.10.540.10">
    <property type="entry name" value="Acyl-CoA dehydrogenase/oxidase, N-terminal domain"/>
    <property type="match status" value="1"/>
</dbReference>
<dbReference type="InterPro" id="IPR013107">
    <property type="entry name" value="Acyl-CoA_DH_C"/>
</dbReference>
<evidence type="ECO:0000256" key="1">
    <source>
        <dbReference type="ARBA" id="ARBA00004853"/>
    </source>
</evidence>
<feature type="active site" description="Proton acceptor" evidence="10">
    <location>
        <position position="152"/>
    </location>
</feature>
<dbReference type="InterPro" id="IPR046373">
    <property type="entry name" value="Acyl-CoA_Oxase/DH_mid-dom_sf"/>
</dbReference>
<dbReference type="PANTHER" id="PTHR21327">
    <property type="entry name" value="GTP CYCLOHYDROLASE II-RELATED"/>
    <property type="match status" value="1"/>
</dbReference>
<dbReference type="Gene3D" id="3.40.50.10990">
    <property type="entry name" value="GTP cyclohydrolase II"/>
    <property type="match status" value="1"/>
</dbReference>
<dbReference type="Pfam" id="PF00925">
    <property type="entry name" value="GTP_cyclohydro2"/>
    <property type="match status" value="1"/>
</dbReference>
<dbReference type="InterPro" id="IPR036250">
    <property type="entry name" value="AcylCo_DH-like_C"/>
</dbReference>
<evidence type="ECO:0000313" key="14">
    <source>
        <dbReference type="EMBL" id="MDR7082777.1"/>
    </source>
</evidence>
<dbReference type="HAMAP" id="MF_00179">
    <property type="entry name" value="RibA"/>
    <property type="match status" value="1"/>
</dbReference>
<dbReference type="NCBIfam" id="NF001591">
    <property type="entry name" value="PRK00393.1"/>
    <property type="match status" value="1"/>
</dbReference>
<dbReference type="InterPro" id="IPR009100">
    <property type="entry name" value="AcylCoA_DH/oxidase_NM_dom_sf"/>
</dbReference>
<dbReference type="PANTHER" id="PTHR21327:SF18">
    <property type="entry name" value="3,4-DIHYDROXY-2-BUTANONE 4-PHOSPHATE SYNTHASE"/>
    <property type="match status" value="1"/>
</dbReference>
<comment type="function">
    <text evidence="10">Catalyzes the conversion of GTP to 2,5-diamino-6-ribosylamino-4(3H)-pyrimidinone 5'-phosphate (DARP), formate and pyrophosphate.</text>
</comment>
<evidence type="ECO:0000256" key="10">
    <source>
        <dbReference type="HAMAP-Rule" id="MF_00179"/>
    </source>
</evidence>
<gene>
    <name evidence="10" type="primary">ribA</name>
    <name evidence="14" type="ORF">J2X01_002067</name>
</gene>
<dbReference type="CDD" id="cd00641">
    <property type="entry name" value="GTP_cyclohydro2"/>
    <property type="match status" value="1"/>
</dbReference>
<keyword evidence="15" id="KW-1185">Reference proteome</keyword>
<dbReference type="Pfam" id="PF02771">
    <property type="entry name" value="Acyl-CoA_dh_N"/>
    <property type="match status" value="1"/>
</dbReference>
<dbReference type="EMBL" id="JAVDVQ010000007">
    <property type="protein sequence ID" value="MDR7082777.1"/>
    <property type="molecule type" value="Genomic_DNA"/>
</dbReference>
<keyword evidence="2 10" id="KW-0686">Riboflavin biosynthesis</keyword>
<keyword evidence="8 10" id="KW-0342">GTP-binding</keyword>
<keyword evidence="5 10" id="KW-0378">Hydrolase</keyword>
<evidence type="ECO:0000256" key="9">
    <source>
        <dbReference type="ARBA" id="ARBA00049295"/>
    </source>
</evidence>
<dbReference type="InterPro" id="IPR013786">
    <property type="entry name" value="AcylCoA_DH/ox_N"/>
</dbReference>
<feature type="binding site" evidence="10">
    <location>
        <position position="81"/>
    </location>
    <ligand>
        <name>Zn(2+)</name>
        <dbReference type="ChEBI" id="CHEBI:29105"/>
        <note>catalytic</note>
    </ligand>
</feature>
<comment type="pathway">
    <text evidence="1 10">Cofactor biosynthesis; riboflavin biosynthesis; 5-amino-6-(D-ribitylamino)uracil from GTP: step 1/4.</text>
</comment>
<evidence type="ECO:0000256" key="7">
    <source>
        <dbReference type="ARBA" id="ARBA00023002"/>
    </source>
</evidence>
<keyword evidence="4 10" id="KW-0547">Nucleotide-binding</keyword>
<dbReference type="Gene3D" id="1.20.140.10">
    <property type="entry name" value="Butyryl-CoA Dehydrogenase, subunit A, domain 3"/>
    <property type="match status" value="1"/>
</dbReference>
<feature type="active site" description="Nucleophile" evidence="10">
    <location>
        <position position="154"/>
    </location>
</feature>
<feature type="binding site" evidence="10">
    <location>
        <position position="97"/>
    </location>
    <ligand>
        <name>GTP</name>
        <dbReference type="ChEBI" id="CHEBI:37565"/>
    </ligand>
</feature>
<keyword evidence="6 10" id="KW-0862">Zinc</keyword>
<evidence type="ECO:0000259" key="13">
    <source>
        <dbReference type="Pfam" id="PF08028"/>
    </source>
</evidence>
<evidence type="ECO:0000313" key="15">
    <source>
        <dbReference type="Proteomes" id="UP001252243"/>
    </source>
</evidence>
<dbReference type="RefSeq" id="WP_310056489.1">
    <property type="nucleotide sequence ID" value="NZ_JAVDVQ010000007.1"/>
</dbReference>
<evidence type="ECO:0000256" key="3">
    <source>
        <dbReference type="ARBA" id="ARBA00022723"/>
    </source>
</evidence>
<dbReference type="SUPFAM" id="SSF56645">
    <property type="entry name" value="Acyl-CoA dehydrogenase NM domain-like"/>
    <property type="match status" value="1"/>
</dbReference>
<dbReference type="Pfam" id="PF08028">
    <property type="entry name" value="Acyl-CoA_dh_2"/>
    <property type="match status" value="1"/>
</dbReference>
<sequence>MTVLSESSAPLLATAPATVRSQVTVPLRFPDGFTTTAEVLTFRGLADGKEHLLLALGEWEQALLHPGPAGPGALVRLHSECLTGDVFGSERCDCGPQLREAVERIADAGGFLLYLRQEGRGIGLYSKLDAYALQDAGLDTYEANLALGHGEDEREYEAAAQMLGALGAITVRLLSNNPDKAAQLTALGIDVTEQLPTGVHLSPANHRYLAAKRDHTGHTLDLTAGVAAGPDAAPEADAREGIPAGGGARAMNPATNVALPTHDDMLSRIDGLIPRLRERAEETENIRRIPTSTMEELKNAGVFHLLAPKAAGGFGMGVETYAESVRRLARGCASTAWTVGHLIEHVWMLARWPQDVQDEVFANGPTPMAAATGAPVGAAEKVPGGYVISGRWSFASGVMHSGWVLLAAQHDSTRLQCLVPISDVELLDVWHTAGLRGTGSNDIRTERLFVPEYRTLDWALLGAADNPGSLIHSDPIIHTPMATLLNLVAPAAALGAAEHAVELFRTGMLVRKVKNTVENRQADSPLAQARYAQAHGLVVTARLQWDEAIRVVSAAYQRQPAALTEEERARHRLSLALSGEASAEAVRLVMAGSGGSAHRLSHPLQRIQRDVNVLLNHPTLTIDPILEQAGRGLLGLGFTIPSF</sequence>
<comment type="caution">
    <text evidence="14">The sequence shown here is derived from an EMBL/GenBank/DDBJ whole genome shotgun (WGS) entry which is preliminary data.</text>
</comment>
<evidence type="ECO:0000256" key="2">
    <source>
        <dbReference type="ARBA" id="ARBA00022619"/>
    </source>
</evidence>
<protein>
    <recommendedName>
        <fullName evidence="10">GTP cyclohydrolase-2</fullName>
        <ecNumber evidence="10">3.5.4.25</ecNumber>
    </recommendedName>
    <alternativeName>
        <fullName evidence="10">GTP cyclohydrolase II</fullName>
    </alternativeName>
</protein>
<evidence type="ECO:0000256" key="5">
    <source>
        <dbReference type="ARBA" id="ARBA00022801"/>
    </source>
</evidence>
<dbReference type="SUPFAM" id="SSF142695">
    <property type="entry name" value="RibA-like"/>
    <property type="match status" value="1"/>
</dbReference>
<feature type="binding site" evidence="10">
    <location>
        <position position="175"/>
    </location>
    <ligand>
        <name>GTP</name>
        <dbReference type="ChEBI" id="CHEBI:37565"/>
    </ligand>
</feature>
<feature type="binding site" evidence="10">
    <location>
        <begin position="76"/>
        <end position="80"/>
    </location>
    <ligand>
        <name>GTP</name>
        <dbReference type="ChEBI" id="CHEBI:37565"/>
    </ligand>
</feature>
<comment type="cofactor">
    <cofactor evidence="10">
        <name>Zn(2+)</name>
        <dbReference type="ChEBI" id="CHEBI:29105"/>
    </cofactor>
    <text evidence="10">Binds 1 zinc ion per subunit.</text>
</comment>
<dbReference type="SUPFAM" id="SSF47203">
    <property type="entry name" value="Acyl-CoA dehydrogenase C-terminal domain-like"/>
    <property type="match status" value="1"/>
</dbReference>
<feature type="binding site" evidence="10">
    <location>
        <position position="94"/>
    </location>
    <ligand>
        <name>Zn(2+)</name>
        <dbReference type="ChEBI" id="CHEBI:29105"/>
        <note>catalytic</note>
    </ligand>
</feature>
<feature type="domain" description="Acyl-CoA dehydrogenase C-terminal" evidence="13">
    <location>
        <begin position="489"/>
        <end position="617"/>
    </location>
</feature>
<feature type="binding site" evidence="10">
    <location>
        <position position="92"/>
    </location>
    <ligand>
        <name>Zn(2+)</name>
        <dbReference type="ChEBI" id="CHEBI:29105"/>
        <note>catalytic</note>
    </ligand>
</feature>
<dbReference type="Proteomes" id="UP001252243">
    <property type="component" value="Unassembled WGS sequence"/>
</dbReference>
<feature type="binding site" evidence="10">
    <location>
        <position position="140"/>
    </location>
    <ligand>
        <name>GTP</name>
        <dbReference type="ChEBI" id="CHEBI:37565"/>
    </ligand>
</feature>
<feature type="domain" description="GTP cyclohydrolase II" evidence="11">
    <location>
        <begin position="32"/>
        <end position="196"/>
    </location>
</feature>
<dbReference type="InterPro" id="IPR037069">
    <property type="entry name" value="AcylCoA_DH/ox_N_sf"/>
</dbReference>
<dbReference type="EC" id="3.5.4.25" evidence="10"/>
<dbReference type="InterPro" id="IPR032677">
    <property type="entry name" value="GTP_cyclohydro_II"/>
</dbReference>
<name>A0ABU1UC53_9MICC</name>
<evidence type="ECO:0000259" key="11">
    <source>
        <dbReference type="Pfam" id="PF00925"/>
    </source>
</evidence>
<evidence type="ECO:0000256" key="6">
    <source>
        <dbReference type="ARBA" id="ARBA00022833"/>
    </source>
</evidence>
<comment type="catalytic activity">
    <reaction evidence="9 10">
        <text>GTP + 4 H2O = 2,5-diamino-6-hydroxy-4-(5-phosphoribosylamino)-pyrimidine + formate + 2 phosphate + 3 H(+)</text>
        <dbReference type="Rhea" id="RHEA:23704"/>
        <dbReference type="ChEBI" id="CHEBI:15377"/>
        <dbReference type="ChEBI" id="CHEBI:15378"/>
        <dbReference type="ChEBI" id="CHEBI:15740"/>
        <dbReference type="ChEBI" id="CHEBI:37565"/>
        <dbReference type="ChEBI" id="CHEBI:43474"/>
        <dbReference type="ChEBI" id="CHEBI:58614"/>
        <dbReference type="EC" id="3.5.4.25"/>
    </reaction>
</comment>
<dbReference type="InterPro" id="IPR000926">
    <property type="entry name" value="RibA"/>
</dbReference>
<feature type="binding site" evidence="10">
    <location>
        <begin position="118"/>
        <end position="120"/>
    </location>
    <ligand>
        <name>GTP</name>
        <dbReference type="ChEBI" id="CHEBI:37565"/>
    </ligand>
</feature>
<feature type="domain" description="Acyl-CoA dehydrogenase/oxidase N-terminal" evidence="12">
    <location>
        <begin position="276"/>
        <end position="357"/>
    </location>
</feature>